<dbReference type="Pfam" id="PF01841">
    <property type="entry name" value="Transglut_core"/>
    <property type="match status" value="1"/>
</dbReference>
<sequence>MHLKIVHTTGYEYGEPVTASYNEARLTAQTQPSQFVTQVRLDVTPKPWAYSYRDHWGSQVTSFEVQEAHSSLNVVATTVVHTNPPYPFVDALSWSDLARVSDEYAEYLMVLERARPPADLLKLLQPIRETAPTPTAAVREVCALIHREVEYVPGSTHVHAHAADAWDQRKGVCQDIAHLAIGCLRSLGIPTRYVSGYLHPNREPEVDKTVEGESHAWIEWWDGGWRGFDPTNETVPGERYVVVATGRNYDDVRPLAGVYTGGGAESHMYVTVEITRLP</sequence>
<feature type="domain" description="Transglutaminase-like" evidence="1">
    <location>
        <begin position="165"/>
        <end position="232"/>
    </location>
</feature>
<reference evidence="2 3" key="1">
    <citation type="submission" date="2018-11" db="EMBL/GenBank/DDBJ databases">
        <title>Complete genome sequence of Nocardioides baekrokdamisoli strain KCTC 39748.</title>
        <authorList>
            <person name="Kang S.W."/>
            <person name="Lee K.C."/>
            <person name="Kim K.K."/>
            <person name="Kim J.S."/>
            <person name="Kim D.S."/>
            <person name="Ko S.H."/>
            <person name="Yang S.H."/>
            <person name="Shin Y.K."/>
            <person name="Lee J.S."/>
        </authorList>
    </citation>
    <scope>NUCLEOTIDE SEQUENCE [LARGE SCALE GENOMIC DNA]</scope>
    <source>
        <strain evidence="2 3">KCTC 39748</strain>
    </source>
</reference>
<dbReference type="Pfam" id="PF08379">
    <property type="entry name" value="Bact_transglu_N"/>
    <property type="match status" value="1"/>
</dbReference>
<dbReference type="RefSeq" id="WP_125569834.1">
    <property type="nucleotide sequence ID" value="NZ_AP019307.1"/>
</dbReference>
<dbReference type="AlphaFoldDB" id="A0A3G9J5D4"/>
<gene>
    <name evidence="2" type="ORF">Back2_28310</name>
</gene>
<organism evidence="2 3">
    <name type="scientific">Nocardioides baekrokdamisoli</name>
    <dbReference type="NCBI Taxonomy" id="1804624"/>
    <lineage>
        <taxon>Bacteria</taxon>
        <taxon>Bacillati</taxon>
        <taxon>Actinomycetota</taxon>
        <taxon>Actinomycetes</taxon>
        <taxon>Propionibacteriales</taxon>
        <taxon>Nocardioidaceae</taxon>
        <taxon>Nocardioides</taxon>
    </lineage>
</organism>
<proteinExistence type="predicted"/>
<evidence type="ECO:0000313" key="3">
    <source>
        <dbReference type="Proteomes" id="UP000271573"/>
    </source>
</evidence>
<dbReference type="InterPro" id="IPR002931">
    <property type="entry name" value="Transglutaminase-like"/>
</dbReference>
<keyword evidence="3" id="KW-1185">Reference proteome</keyword>
<accession>A0A3G9J5D4</accession>
<dbReference type="SUPFAM" id="SSF54001">
    <property type="entry name" value="Cysteine proteinases"/>
    <property type="match status" value="1"/>
</dbReference>
<evidence type="ECO:0000259" key="1">
    <source>
        <dbReference type="SMART" id="SM00460"/>
    </source>
</evidence>
<dbReference type="KEGG" id="nbe:Back2_28310"/>
<dbReference type="PANTHER" id="PTHR33490:SF6">
    <property type="entry name" value="SLL1049 PROTEIN"/>
    <property type="match status" value="1"/>
</dbReference>
<dbReference type="InterPro" id="IPR013589">
    <property type="entry name" value="Bac_transglu_N"/>
</dbReference>
<dbReference type="OrthoDB" id="9804023at2"/>
<evidence type="ECO:0000313" key="2">
    <source>
        <dbReference type="EMBL" id="BBH18544.1"/>
    </source>
</evidence>
<dbReference type="Proteomes" id="UP000271573">
    <property type="component" value="Chromosome"/>
</dbReference>
<dbReference type="PANTHER" id="PTHR33490">
    <property type="entry name" value="BLR5614 PROTEIN-RELATED"/>
    <property type="match status" value="1"/>
</dbReference>
<protein>
    <recommendedName>
        <fullName evidence="1">Transglutaminase-like domain-containing protein</fullName>
    </recommendedName>
</protein>
<dbReference type="EMBL" id="AP019307">
    <property type="protein sequence ID" value="BBH18544.1"/>
    <property type="molecule type" value="Genomic_DNA"/>
</dbReference>
<dbReference type="SMART" id="SM00460">
    <property type="entry name" value="TGc"/>
    <property type="match status" value="1"/>
</dbReference>
<dbReference type="Gene3D" id="3.10.620.30">
    <property type="match status" value="1"/>
</dbReference>
<dbReference type="InterPro" id="IPR038765">
    <property type="entry name" value="Papain-like_cys_pep_sf"/>
</dbReference>
<name>A0A3G9J5D4_9ACTN</name>